<dbReference type="Gene3D" id="2.60.120.920">
    <property type="match status" value="1"/>
</dbReference>
<dbReference type="Pfam" id="PF06101">
    <property type="entry name" value="Vps62"/>
    <property type="match status" value="1"/>
</dbReference>
<feature type="compositionally biased region" description="Low complexity" evidence="11">
    <location>
        <begin position="1685"/>
        <end position="1704"/>
    </location>
</feature>
<name>A0A2R5GF59_9STRA</name>
<dbReference type="SUPFAM" id="SSF50044">
    <property type="entry name" value="SH3-domain"/>
    <property type="match status" value="1"/>
</dbReference>
<evidence type="ECO:0000256" key="4">
    <source>
        <dbReference type="ARBA" id="ARBA00022771"/>
    </source>
</evidence>
<accession>A0A2R5GF59</accession>
<dbReference type="GO" id="GO:0004842">
    <property type="term" value="F:ubiquitin-protein transferase activity"/>
    <property type="evidence" value="ECO:0007669"/>
    <property type="project" value="InterPro"/>
</dbReference>
<feature type="region of interest" description="Disordered" evidence="11">
    <location>
        <begin position="3680"/>
        <end position="3723"/>
    </location>
</feature>
<feature type="region of interest" description="Disordered" evidence="11">
    <location>
        <begin position="3306"/>
        <end position="3342"/>
    </location>
</feature>
<keyword evidence="16" id="KW-1185">Reference proteome</keyword>
<feature type="compositionally biased region" description="Polar residues" evidence="11">
    <location>
        <begin position="1855"/>
        <end position="1866"/>
    </location>
</feature>
<dbReference type="InterPro" id="IPR001876">
    <property type="entry name" value="Znf_RanBP2"/>
</dbReference>
<dbReference type="InterPro" id="IPR003877">
    <property type="entry name" value="SPRY_dom"/>
</dbReference>
<feature type="compositionally biased region" description="Basic and acidic residues" evidence="11">
    <location>
        <begin position="2955"/>
        <end position="2968"/>
    </location>
</feature>
<feature type="compositionally biased region" description="Low complexity" evidence="11">
    <location>
        <begin position="5090"/>
        <end position="5106"/>
    </location>
</feature>
<feature type="repeat" description="RCC1" evidence="9">
    <location>
        <begin position="2201"/>
        <end position="2259"/>
    </location>
</feature>
<dbReference type="Proteomes" id="UP000241890">
    <property type="component" value="Unassembled WGS sequence"/>
</dbReference>
<feature type="compositionally biased region" description="Basic residues" evidence="11">
    <location>
        <begin position="669"/>
        <end position="683"/>
    </location>
</feature>
<evidence type="ECO:0000256" key="10">
    <source>
        <dbReference type="SAM" id="Coils"/>
    </source>
</evidence>
<evidence type="ECO:0000313" key="16">
    <source>
        <dbReference type="Proteomes" id="UP000241890"/>
    </source>
</evidence>
<dbReference type="Gene3D" id="2.130.10.30">
    <property type="entry name" value="Regulator of chromosome condensation 1/beta-lactamase-inhibitor protein II"/>
    <property type="match status" value="3"/>
</dbReference>
<evidence type="ECO:0000256" key="7">
    <source>
        <dbReference type="PROSITE-ProRule" id="PRU00104"/>
    </source>
</evidence>
<feature type="region of interest" description="Disordered" evidence="11">
    <location>
        <begin position="2921"/>
        <end position="2968"/>
    </location>
</feature>
<feature type="region of interest" description="Disordered" evidence="11">
    <location>
        <begin position="5063"/>
        <end position="5122"/>
    </location>
</feature>
<dbReference type="Gene3D" id="2.30.42.10">
    <property type="match status" value="1"/>
</dbReference>
<feature type="region of interest" description="Disordered" evidence="11">
    <location>
        <begin position="3989"/>
        <end position="4085"/>
    </location>
</feature>
<dbReference type="PANTHER" id="PTHR46654:SF1">
    <property type="entry name" value="E3 UBIQUITIN-PROTEIN LIGASE HECTD3"/>
    <property type="match status" value="1"/>
</dbReference>
<dbReference type="Pfam" id="PF00632">
    <property type="entry name" value="HECT"/>
    <property type="match status" value="1"/>
</dbReference>
<feature type="region of interest" description="Disordered" evidence="11">
    <location>
        <begin position="1851"/>
        <end position="1887"/>
    </location>
</feature>
<dbReference type="Pfam" id="PF00415">
    <property type="entry name" value="RCC1"/>
    <property type="match status" value="1"/>
</dbReference>
<proteinExistence type="predicted"/>
<dbReference type="PROSITE" id="PS01358">
    <property type="entry name" value="ZF_RANBP2_1"/>
    <property type="match status" value="1"/>
</dbReference>
<dbReference type="Pfam" id="PF25390">
    <property type="entry name" value="WD40_RLD"/>
    <property type="match status" value="1"/>
</dbReference>
<protein>
    <submittedName>
        <fullName evidence="15">E3 ubiquitin-protein ligase HERC2</fullName>
    </submittedName>
</protein>
<dbReference type="PRINTS" id="PR00633">
    <property type="entry name" value="RCCNDNSATION"/>
</dbReference>
<evidence type="ECO:0000256" key="1">
    <source>
        <dbReference type="ARBA" id="ARBA00022443"/>
    </source>
</evidence>
<feature type="region of interest" description="Disordered" evidence="11">
    <location>
        <begin position="356"/>
        <end position="387"/>
    </location>
</feature>
<dbReference type="InterPro" id="IPR001870">
    <property type="entry name" value="B30.2/SPRY"/>
</dbReference>
<feature type="region of interest" description="Disordered" evidence="11">
    <location>
        <begin position="428"/>
        <end position="455"/>
    </location>
</feature>
<dbReference type="InterPro" id="IPR036028">
    <property type="entry name" value="SH3-like_dom_sf"/>
</dbReference>
<dbReference type="EMBL" id="BEYU01000060">
    <property type="protein sequence ID" value="GBG29572.1"/>
    <property type="molecule type" value="Genomic_DNA"/>
</dbReference>
<dbReference type="Gene3D" id="3.30.2160.10">
    <property type="entry name" value="Hect, E3 ligase catalytic domain"/>
    <property type="match status" value="1"/>
</dbReference>
<dbReference type="OrthoDB" id="8068875at2759"/>
<evidence type="ECO:0000256" key="9">
    <source>
        <dbReference type="PROSITE-ProRule" id="PRU00235"/>
    </source>
</evidence>
<feature type="compositionally biased region" description="Basic and acidic residues" evidence="11">
    <location>
        <begin position="3585"/>
        <end position="3596"/>
    </location>
</feature>
<feature type="compositionally biased region" description="Polar residues" evidence="11">
    <location>
        <begin position="3556"/>
        <end position="3579"/>
    </location>
</feature>
<keyword evidence="10" id="KW-0175">Coiled coil</keyword>
<evidence type="ECO:0000256" key="11">
    <source>
        <dbReference type="SAM" id="MobiDB-lite"/>
    </source>
</evidence>
<dbReference type="CDD" id="cd00174">
    <property type="entry name" value="SH3"/>
    <property type="match status" value="1"/>
</dbReference>
<dbReference type="PROSITE" id="PS50012">
    <property type="entry name" value="RCC1_3"/>
    <property type="match status" value="7"/>
</dbReference>
<keyword evidence="3" id="KW-0677">Repeat</keyword>
<keyword evidence="5 7" id="KW-0833">Ubl conjugation pathway</keyword>
<dbReference type="InterPro" id="IPR043136">
    <property type="entry name" value="B30.2/SPRY_sf"/>
</dbReference>
<dbReference type="PROSITE" id="PS00626">
    <property type="entry name" value="RCC1_2"/>
    <property type="match status" value="1"/>
</dbReference>
<keyword evidence="2" id="KW-0479">Metal-binding</keyword>
<dbReference type="Pfam" id="PF13540">
    <property type="entry name" value="RCC1_2"/>
    <property type="match status" value="1"/>
</dbReference>
<feature type="region of interest" description="Disordered" evidence="11">
    <location>
        <begin position="786"/>
        <end position="812"/>
    </location>
</feature>
<feature type="compositionally biased region" description="Polar residues" evidence="11">
    <location>
        <begin position="2758"/>
        <end position="2769"/>
    </location>
</feature>
<keyword evidence="1 8" id="KW-0728">SH3 domain</keyword>
<dbReference type="SUPFAM" id="SSF50985">
    <property type="entry name" value="RCC1/BLIP-II"/>
    <property type="match status" value="3"/>
</dbReference>
<evidence type="ECO:0000256" key="5">
    <source>
        <dbReference type="ARBA" id="ARBA00022786"/>
    </source>
</evidence>
<dbReference type="Pfam" id="PF00018">
    <property type="entry name" value="SH3_1"/>
    <property type="match status" value="1"/>
</dbReference>
<dbReference type="Gene3D" id="2.30.30.40">
    <property type="entry name" value="SH3 Domains"/>
    <property type="match status" value="1"/>
</dbReference>
<feature type="compositionally biased region" description="Polar residues" evidence="11">
    <location>
        <begin position="437"/>
        <end position="451"/>
    </location>
</feature>
<dbReference type="PROSITE" id="PS50188">
    <property type="entry name" value="B302_SPRY"/>
    <property type="match status" value="1"/>
</dbReference>
<feature type="compositionally biased region" description="Acidic residues" evidence="11">
    <location>
        <begin position="361"/>
        <end position="387"/>
    </location>
</feature>
<feature type="region of interest" description="Disordered" evidence="11">
    <location>
        <begin position="4515"/>
        <end position="4547"/>
    </location>
</feature>
<dbReference type="SUPFAM" id="SSF49899">
    <property type="entry name" value="Concanavalin A-like lectins/glucanases"/>
    <property type="match status" value="1"/>
</dbReference>
<gene>
    <name evidence="15" type="ORF">FCC1311_057932</name>
</gene>
<feature type="repeat" description="RCC1" evidence="9">
    <location>
        <begin position="509"/>
        <end position="558"/>
    </location>
</feature>
<feature type="region of interest" description="Disordered" evidence="11">
    <location>
        <begin position="1685"/>
        <end position="1776"/>
    </location>
</feature>
<dbReference type="SMART" id="SM00326">
    <property type="entry name" value="SH3"/>
    <property type="match status" value="1"/>
</dbReference>
<reference evidence="15 16" key="1">
    <citation type="submission" date="2017-12" db="EMBL/GenBank/DDBJ databases">
        <title>Sequencing, de novo assembly and annotation of complete genome of a new Thraustochytrid species, strain FCC1311.</title>
        <authorList>
            <person name="Sedici K."/>
            <person name="Godart F."/>
            <person name="Aiese Cigliano R."/>
            <person name="Sanseverino W."/>
            <person name="Barakat M."/>
            <person name="Ortet P."/>
            <person name="Marechal E."/>
            <person name="Cagnac O."/>
            <person name="Amato A."/>
        </authorList>
    </citation>
    <scope>NUCLEOTIDE SEQUENCE [LARGE SCALE GENOMIC DNA]</scope>
</reference>
<dbReference type="InterPro" id="IPR000408">
    <property type="entry name" value="Reg_chr_condens"/>
</dbReference>
<feature type="repeat" description="RCC1" evidence="9">
    <location>
        <begin position="560"/>
        <end position="611"/>
    </location>
</feature>
<feature type="compositionally biased region" description="Low complexity" evidence="11">
    <location>
        <begin position="4043"/>
        <end position="4084"/>
    </location>
</feature>
<evidence type="ECO:0000259" key="12">
    <source>
        <dbReference type="PROSITE" id="PS50002"/>
    </source>
</evidence>
<feature type="repeat" description="RCC1" evidence="9">
    <location>
        <begin position="1983"/>
        <end position="2036"/>
    </location>
</feature>
<dbReference type="SUPFAM" id="SSF50156">
    <property type="entry name" value="PDZ domain-like"/>
    <property type="match status" value="1"/>
</dbReference>
<dbReference type="InterPro" id="IPR000569">
    <property type="entry name" value="HECT_dom"/>
</dbReference>
<evidence type="ECO:0000256" key="2">
    <source>
        <dbReference type="ARBA" id="ARBA00022723"/>
    </source>
</evidence>
<comment type="caution">
    <text evidence="15">The sequence shown here is derived from an EMBL/GenBank/DDBJ whole genome shotgun (WGS) entry which is preliminary data.</text>
</comment>
<dbReference type="PROSITE" id="PS50237">
    <property type="entry name" value="HECT"/>
    <property type="match status" value="1"/>
</dbReference>
<dbReference type="SMART" id="SM00119">
    <property type="entry name" value="HECTc"/>
    <property type="match status" value="1"/>
</dbReference>
<feature type="domain" description="B30.2/SPRY" evidence="13">
    <location>
        <begin position="4673"/>
        <end position="4863"/>
    </location>
</feature>
<feature type="repeat" description="RCC1" evidence="9">
    <location>
        <begin position="2091"/>
        <end position="2148"/>
    </location>
</feature>
<feature type="region of interest" description="Disordered" evidence="11">
    <location>
        <begin position="3554"/>
        <end position="3608"/>
    </location>
</feature>
<feature type="region of interest" description="Disordered" evidence="11">
    <location>
        <begin position="1923"/>
        <end position="1944"/>
    </location>
</feature>
<feature type="region of interest" description="Disordered" evidence="11">
    <location>
        <begin position="4889"/>
        <end position="4952"/>
    </location>
</feature>
<feature type="region of interest" description="Disordered" evidence="11">
    <location>
        <begin position="2831"/>
        <end position="2869"/>
    </location>
</feature>
<feature type="region of interest" description="Disordered" evidence="11">
    <location>
        <begin position="700"/>
        <end position="744"/>
    </location>
</feature>
<dbReference type="Gene3D" id="3.90.1750.10">
    <property type="entry name" value="Hect, E3 ligase catalytic domains"/>
    <property type="match status" value="1"/>
</dbReference>
<feature type="compositionally biased region" description="Low complexity" evidence="11">
    <location>
        <begin position="2944"/>
        <end position="2954"/>
    </location>
</feature>
<feature type="compositionally biased region" description="Low complexity" evidence="11">
    <location>
        <begin position="4899"/>
        <end position="4908"/>
    </location>
</feature>
<dbReference type="InterPro" id="IPR013320">
    <property type="entry name" value="ConA-like_dom_sf"/>
</dbReference>
<feature type="compositionally biased region" description="Polar residues" evidence="11">
    <location>
        <begin position="3706"/>
        <end position="3717"/>
    </location>
</feature>
<keyword evidence="4" id="KW-0863">Zinc-finger</keyword>
<dbReference type="InterPro" id="IPR009291">
    <property type="entry name" value="Vps62"/>
</dbReference>
<evidence type="ECO:0000256" key="6">
    <source>
        <dbReference type="ARBA" id="ARBA00022833"/>
    </source>
</evidence>
<sequence length="5690" mass="616770">MSSAAGGDAASPDYILSEPLLDLIRALEVPESALLNEDALALVDANFGRLHVPGSELALAAQEANEGTLVGETELADGSEDAVPTQEDDQVDEPVKAHVRAEQEALFSESMARLSGREESVVPYLYAALLFRRRLIVLEHVRIVLLERKNRPGTTDAFFSAADASPVAVQTATSALGSGAVHGGDAMIAAKSRKLSDAASSEDLSLKIISSLCTSALVALQTLGREVSAPVVRELREMLLRDLQSLGIAALRSDTLDETMDFLLETFDEDHTQTEALEALCILAVGRASVYHLLQVASRLFADEDLTQGFKPLLLEVLDKTAAQAARDERALLGHSEEPMRRRKAISFRWRGAHGAMDASTDGEAESGEAGDGQGADDDDFDVDDDDEREVRIPSHAIGMWRIDAPVLRHILPVDDSDVFFLRGDSSDSGDKVSMLPSPTQEPASASSVPGHQQEEDIADAKDVVKRKNFEGATALLREHALFQSLPTNVRVSEVACSTGHVLVRTSDGLVYAMGDNMYGQCGRASASALDRLLVVDLGQPTRQLAAGDAHSLFLAQDGKTLFACGRNQYGQLGVGHRSICAVPNPVEFSSDQVISHISAAANHSVAVLGDNEIHGCGLVKNEACESMVLLFCCESSARLVGISSSSEGFAVALEESVSATSSQQQDAKRRRGSMRGSAGRRRKSQYRLFTCLVERTDSEHVLSPPTEHSSLISSDISSTRTPSPDISGPRNEAAVPSLPVSPPPEPVFQGDLLTSTVFHAQAALQVLAVRDRVIVMLDDMDTGSVANSGATGDSAELGPSGSLQLASPRPKIHNDSSKLREYAAGSESGTAILLWCIQRFPLGGAGVKFEIARILLALLERLESHPALMISALRVLQRHCFISSPIQDDEQVTMRDMKQLLFALARGPDGDVKEEAIRAIGNGFAFLSPSATELATFMSTITNMTYLSKFATLRFWSELLVQDQQGTAMILIERLIDLASRGTSRAEVLNLLLAMQRSLLLCDKVEVDVINRYATALSKASVNIIEEVCAAHASPIEREEALAKSILKSLTWPCVVILHHPSIEIKSSVPYIVELIQAIDRVCTPHDFHVRTWLADLAWSAVLLVIAKECKGAGARLSPRLGGAASIDAFTDPAAAAAADTANGATLTPRELGAADGSGLLGLRQMSIQSNLGVPAFDGDHENEEDDETEAEGEINMSLFNSGFVQSAELELRLAKLQAIVNDTDHEIMAKISKMNKMKFRNKPGAEKVWEALRAVYAAIVIFDEDNTKTEAMQTAMKVLRWINQTKQALHDVDYSMLGEHVVARVSFLLEMKLISDHSLFQFVQQFAPEQLERYYSVLEQQKASFEQEVVGLQVFCRLLGSLEQSCDLRRHVIFAFVEFAREAKVTTVTRTLVADAVRAMIRTRNLTGDRNPTLTTAILDACVATGQLGHLEMVQWIIECVSLEAAAASVHGLPPIVEPMLGRDAQSLLRLPSPEGLPQSLGMQWSREHKHSGLRLSKNGLCFHLPVESTADACQTAATIRLSHGLYAGKYYFELACTPGQTCPESAMLYAIGLVPLDFCEWDSFSSILCATLSHEQRIGLFVDMDAALCMIFRHSDHFYNHATSELILDRDRLISKSKIRSKVRPLCPAVSVLSAGTTSLLKHVIVESEDVRFSMNNDVKAPMLLRTVHSSAALSAAAEGGEAASASGGPPPLLAAVPSSGTEDLPRAEVLHRRSASQSQQLLGGRSGQSRSRQSEQQQDEEDSGPVSSNPEQNADDDVVQEKPRLKFAGPLNPKLGEETELLVCGQNTYGELGVGDTKPHKDIMSSEVIKHLFPVQVVAGNEITGVLTTQGEVYVWGYNKNGACSKPPLPSQTTGAASTMPGTPSYGVPPPDETGSLWPGRGAGSLRNMGHSNRSAATNVMGGSGGPGAAGFASTSEPLSGAGQGVMSAPQPGAAATSIPRQNESLRVSLPRRIAIPSFVTRLCCSNGSEHILAITSSGHLYGWGFNQYGQLGLGHKYEKIYAPCRVEGALRDKRVTLAATSYSHSLILTSDGTIYAFGLNTRGQLGIGSTADMWTLPQRLNHLADLGRASSMACGVEHSAVVMEDGSLYTFGRNDFGQLGIDDPAKHLSALPIQVEDGLSKLRSLHCEAVACGYYFTVVIADGTLHAFGINDFGQLGLGHNYEVFAPVPVLWDSGDDRFVSVTCGTGHSLAATTYGRIIAWGRNKDGGLGNGSTVDLPFPVEICNRGEFSLSLRDQRPLHLAAGFHHTCILVGQRQKSSGVATAASESAQADFGPTTTRVGLGVASGMDALWHGRASRAAALTLRHVLRMEGLIPDAGIQCALDWLLRLVRATAGELSVLRRHRRKATPTSAASMHTGSTPVEERRDEAITSWIKHLRASRVPSQTLYMNFVLQLLLDVIKQSAAARDFVTRHRRWAVDTLFGIAFTVGAPVRSGLAFDILSYLLPCVPIQRVSPAFSLRQLLLFIGQGQDMAISAQLVALLRSLMQFKQNGWNMCINRALLHSLAMQIPRLPEDVEDLSVFEDNRERVWTMMGALQVLGASEEVLHNGASVSVAASEVDGQFGFLDWYRPMGGSPEIARVSLFQSGTKSTLVVQKHSELIPRPKIEVPVDSLLRPERLLALLVALVQQNVNLAGGSPTLENLRAACLHEIAKARASQVVDLLLRDNPKMVQLFVSNGHLQAVTSLLAAPRGRFDDVPLRTLHARFLQLELHRRKLDDGDVPPVPGIPHDADASVRDDLVAGSASAATAMVSEDQTQSMASKSAASIEHSDSDSAHTNTIVDGAAQTWTCKICQYRNPITSRMCDMCFARMSHNSTMAQKGLGLDVRTSHDPKPPAASSGALAEKEVPEDTDPAMDANTDIPSTPLMLSRNLSSASMRGAPDAVVSAEADKLACNWNFEGGLLPENKRARVRLIREREKKSTETPNEDDTSSGEGEGATGASSQTASGAKVRDAPDMVGETQRDGDFFHVPRDCYLLFEHSFGGNGSEGVVYLNQYSLILDVRVPEKSMATSDFMALLQTNLNNDSLADWYIKSNGSIGCIEYSKAGMIKPGVWTRVVMTANLTQGEICFYVNGSREVVLQHQGPSQQILILEDDRWAIDSSFCIFRDMDQTKDAPAMDIARLQLRSYVMSPSEVANVGAHSAQDGIPMPDPLKLAERLSSDLKLPTAWCVRALEATEYQLPRARNWLRANEQALIARTVAEARMLTALGYSRKMCAHAICTTSSLSDAIHWLLENEDVSEHDLSSTRIINECCKDDADGMTNADILAINLAEDDQDAHNRTYEIYTSTLAQVAVSTGVGTPGVGDSSQSLDQRGADAGGGLAQDPRKNRNSNRLSLPPLGCGVRQVNAEIWETARQLFVSHARQATVSILENSLMVQSEATGSMNAVDSLRGSSAARANLVEDMQEKLLAMDGSGRNFLRNYIRAFPDSIRKDIRSGTISQEVDRGDPIQVLRRKLLLVFGEEVARASGPSFGSGKAILADDEVEWSTALAAWMNVGQSLGRGGPKLVNSLHDLKPGMRVWWIGDQDSSAEERGRLIHDGIVQQVGLRGQGTSPASTVESVAQSAPSGANPSQVAAADGDAKVGETEEKQTSASSRDQGRLASHPDEFQQLARVLFDFEPQRPGDLSIKKDDTVVVLGATKSGWGRAKDLKTGAVGLIPLNFVDAIGGQDAEAIARQQQQSQSQSHLQSQAKTQTQTASHSVRNGGSSAQLGNDGKEGEEASIVEYEAIVAEEGTLGEQLRRFARAGDLLLEAPPSSSSDERIVKALRIRAEEEMWRGSVLRSLAEDVLHELVLLARGPWQFLPGGLQAGPSYTLTTIWDDKKTRVEEQTEPLTKRKKNVTVERGPTVRIWRPFADAGFSILGDVATAANGSSDTDAPPPVTVVSDDDGMGGKTMTANGLPLLVAPARFRLIWQNIDTEDDAPVSLWQPVAPEGYVALGCVAVRGHSQREPDPKMEDLQQLRCVHRSCVQLSTLQHGLWSYRPEKLNKQGGPDSVRLGGDSHRAGDASGIGESNRGANSARDGENDDSSSRRRTLRGSIASGTGSASGSSIPGSILPGKRSNTSSSDASPSRGSGRAGIAQRPVGVSIWEIDNSSRTFVPVLAKEDQGLFLRHAGGNSTGGARTLRSNGSSDSVLSEGSAALAAKGRSREKSKLMSLSRVDAATIEARLCMESKKKSSEEETNNHMLHGLELTTKFSVANMTSSAAGTGPGLAPRRSPPAIVKMEEELRPYHLGLASTTNSNHGSSELLLWILQLFSEFDSNEKNGMGAWSRRVFSPQLVHALLRFSRTATPTVRIKAIRMLAMVIRRTPADSLRGKLGKELLELRVQMESLYKRQAQKPKDGLMDEMPLFSSLLCALAEVFVSVSLTQRKLEQGSMPSSAGFLPSSRGQAEGMLDAPGKGNVEGPAGEIAEGGGQSVPKAKPKYFTVEFDASLGIEILSNKDILLVHHVKENGAAQSFGVEPGDIFWELKGRRISEFDRHEMWSTIKQTRPLRVTFLRDSSVKSAATRDASLERTLSSSSDSSKANGLDASSSSHRKDLADDPLASKENWFQQLSELAAIMDALVHRDRVRMPSEFLMAEDTFLKLVMSSNTAIVESTHPFSSKRIKGEVTLPGAEALVVRFDRRCSTAFGKTLVLTCDAQMPNKQVRRNLHVEAMQGCFGGSLVHVPSSTMHYEFPVPQTMDWSFYRTPDFKAPEIRVTNQGRTATLRKDKMWQTVFTTTGFSSGVNSWEVRVDRTGPSANIFFGVAMKSAKVANYLGSDDKGWGWIGCMACWHGGRKVRHRFGKRLKVGDIVRVTLDIPRRCMSLAVNGDDWGVAFNRLPLPSTILQQGNELVPTFSFYNKDDQITLLSGSNPMDVETASILHQLRSSFEQQHATARIVSRQNANGSGGSDSSSTSSSRRSSRRGSSRSRTTTTSSSQVNSSRRSSTSESETSRLQGRGSHGDLFALNATNQDMNRAAEYLLTHSDRMAEESKQEAERRAAEAVEQVLAEEEGWLHHVNNILDLDQVGDQSAAGVGSEDDEDGASATAAAAVAALQSAASNRIVQREYTISSAGVNEEEGQSPGLLGSGSSAQEGGGGGLSSSLPSTSSVSSSLSSSRRTFGESKKRGSTSTAKEWGYRMTISPLYSRETTKRIATEPRNAARLELFHRMFAPLTLEHDCELVRLVNAVCSKRGEDPLTLSPNDLEPTQEELMHYKILEDVPLLTCAAHESALAASLRNVRGVVMSSVKKALFERVLTDSHSGDDHWMQQNKVPTVTLDRNKAAQFLKSGRVDLKGTRTVFGQLFSQLHGNGSEEKSERNPLLAPTPAVQDASLLRNSHRAWYTILAGERADDYGGPYRDVFNQACQELLTPALPLFVPCPNQVANEGECRGKWLPAASATSHVALRMFEFVGKLMGIAMRTKNPFVLDMPGFVWKQLCSDSVTLEDVRAFDLGFYKLVKAVREVEDEEEMSRLDLKFTMKGSDGRVVELVPGGNATPVTLKRRGDFERALLRARLHELDRPCAAIARGLATQVPRNLLSIFAAQELELMVCGPPEVDIDILKANSIYGDGVTEATPSIQLFWQVLHEFSQEDRQRYLRFVWGRSRLPSSSQDWDRKHKISKLSVRGSTPADQMLPTAHTCFFSLDLPMYTSKEKCAEKLLYAVTHCIAIDMDETTVARNAADIQSSGHNRLDDDDDDDDL</sequence>
<evidence type="ECO:0000259" key="14">
    <source>
        <dbReference type="PROSITE" id="PS50237"/>
    </source>
</evidence>
<feature type="compositionally biased region" description="Low complexity" evidence="11">
    <location>
        <begin position="3683"/>
        <end position="3705"/>
    </location>
</feature>
<evidence type="ECO:0000313" key="15">
    <source>
        <dbReference type="EMBL" id="GBG29572.1"/>
    </source>
</evidence>
<dbReference type="InterPro" id="IPR035983">
    <property type="entry name" value="Hect_E3_ubiquitin_ligase"/>
</dbReference>
<feature type="region of interest" description="Disordered" evidence="11">
    <location>
        <begin position="2751"/>
        <end position="2780"/>
    </location>
</feature>
<dbReference type="InterPro" id="IPR042469">
    <property type="entry name" value="HECTD3"/>
</dbReference>
<evidence type="ECO:0000259" key="13">
    <source>
        <dbReference type="PROSITE" id="PS50188"/>
    </source>
</evidence>
<feature type="repeat" description="RCC1" evidence="9">
    <location>
        <begin position="2148"/>
        <end position="2200"/>
    </location>
</feature>
<feature type="coiled-coil region" evidence="10">
    <location>
        <begin position="4975"/>
        <end position="5002"/>
    </location>
</feature>
<dbReference type="Gene3D" id="3.30.2410.10">
    <property type="entry name" value="Hect, E3 ligase catalytic domain"/>
    <property type="match status" value="1"/>
</dbReference>
<feature type="active site" description="Glycyl thioester intermediate" evidence="7">
    <location>
        <position position="5630"/>
    </location>
</feature>
<feature type="compositionally biased region" description="Low complexity" evidence="11">
    <location>
        <begin position="710"/>
        <end position="719"/>
    </location>
</feature>
<keyword evidence="6" id="KW-0862">Zinc</keyword>
<dbReference type="GO" id="GO:0008270">
    <property type="term" value="F:zinc ion binding"/>
    <property type="evidence" value="ECO:0007669"/>
    <property type="project" value="UniProtKB-KW"/>
</dbReference>
<feature type="compositionally biased region" description="Low complexity" evidence="11">
    <location>
        <begin position="5070"/>
        <end position="5082"/>
    </location>
</feature>
<dbReference type="InParanoid" id="A0A2R5GF59"/>
<dbReference type="InterPro" id="IPR009091">
    <property type="entry name" value="RCC1/BLIP-II"/>
</dbReference>
<organism evidence="15 16">
    <name type="scientific">Hondaea fermentalgiana</name>
    <dbReference type="NCBI Taxonomy" id="2315210"/>
    <lineage>
        <taxon>Eukaryota</taxon>
        <taxon>Sar</taxon>
        <taxon>Stramenopiles</taxon>
        <taxon>Bigyra</taxon>
        <taxon>Labyrinthulomycetes</taxon>
        <taxon>Thraustochytrida</taxon>
        <taxon>Thraustochytriidae</taxon>
        <taxon>Hondaea</taxon>
    </lineage>
</organism>
<evidence type="ECO:0000256" key="8">
    <source>
        <dbReference type="PROSITE-ProRule" id="PRU00192"/>
    </source>
</evidence>
<evidence type="ECO:0000256" key="3">
    <source>
        <dbReference type="ARBA" id="ARBA00022737"/>
    </source>
</evidence>
<dbReference type="SMART" id="SM00449">
    <property type="entry name" value="SPRY"/>
    <property type="match status" value="1"/>
</dbReference>
<dbReference type="PROSITE" id="PS50002">
    <property type="entry name" value="SH3"/>
    <property type="match status" value="1"/>
</dbReference>
<feature type="region of interest" description="Disordered" evidence="11">
    <location>
        <begin position="661"/>
        <end position="683"/>
    </location>
</feature>
<dbReference type="PANTHER" id="PTHR46654">
    <property type="entry name" value="E3 UBIQUITIN-PROTEIN LIGASE HECTD3"/>
    <property type="match status" value="1"/>
</dbReference>
<feature type="compositionally biased region" description="Low complexity" evidence="11">
    <location>
        <begin position="4917"/>
        <end position="4943"/>
    </location>
</feature>
<dbReference type="InterPro" id="IPR036034">
    <property type="entry name" value="PDZ_sf"/>
</dbReference>
<feature type="domain" description="HECT" evidence="14">
    <location>
        <begin position="5320"/>
        <end position="5662"/>
    </location>
</feature>
<dbReference type="SUPFAM" id="SSF56204">
    <property type="entry name" value="Hect, E3 ligase catalytic domain"/>
    <property type="match status" value="1"/>
</dbReference>
<feature type="compositionally biased region" description="Low complexity" evidence="11">
    <location>
        <begin position="1719"/>
        <end position="1740"/>
    </location>
</feature>
<dbReference type="InterPro" id="IPR001452">
    <property type="entry name" value="SH3_domain"/>
</dbReference>
<dbReference type="Pfam" id="PF00622">
    <property type="entry name" value="SPRY"/>
    <property type="match status" value="1"/>
</dbReference>
<dbReference type="CDD" id="cd11709">
    <property type="entry name" value="SPRY"/>
    <property type="match status" value="1"/>
</dbReference>
<feature type="repeat" description="RCC1" evidence="9">
    <location>
        <begin position="2037"/>
        <end position="2090"/>
    </location>
</feature>
<feature type="domain" description="SH3" evidence="12">
    <location>
        <begin position="3613"/>
        <end position="3674"/>
    </location>
</feature>
<dbReference type="InterPro" id="IPR058923">
    <property type="entry name" value="RCC1-like_dom"/>
</dbReference>